<dbReference type="SUPFAM" id="SSF56112">
    <property type="entry name" value="Protein kinase-like (PK-like)"/>
    <property type="match status" value="1"/>
</dbReference>
<dbReference type="Proteomes" id="UP000320386">
    <property type="component" value="Chromosome"/>
</dbReference>
<gene>
    <name evidence="1" type="ORF">Pan265_00140</name>
</gene>
<accession>A0A518BT89</accession>
<reference evidence="1 2" key="1">
    <citation type="submission" date="2019-02" db="EMBL/GenBank/DDBJ databases">
        <title>Deep-cultivation of Planctomycetes and their phenomic and genomic characterization uncovers novel biology.</title>
        <authorList>
            <person name="Wiegand S."/>
            <person name="Jogler M."/>
            <person name="Boedeker C."/>
            <person name="Pinto D."/>
            <person name="Vollmers J."/>
            <person name="Rivas-Marin E."/>
            <person name="Kohn T."/>
            <person name="Peeters S.H."/>
            <person name="Heuer A."/>
            <person name="Rast P."/>
            <person name="Oberbeckmann S."/>
            <person name="Bunk B."/>
            <person name="Jeske O."/>
            <person name="Meyerdierks A."/>
            <person name="Storesund J.E."/>
            <person name="Kallscheuer N."/>
            <person name="Luecker S."/>
            <person name="Lage O.M."/>
            <person name="Pohl T."/>
            <person name="Merkel B.J."/>
            <person name="Hornburger P."/>
            <person name="Mueller R.-W."/>
            <person name="Bruemmer F."/>
            <person name="Labrenz M."/>
            <person name="Spormann A.M."/>
            <person name="Op den Camp H."/>
            <person name="Overmann J."/>
            <person name="Amann R."/>
            <person name="Jetten M.S.M."/>
            <person name="Mascher T."/>
            <person name="Medema M.H."/>
            <person name="Devos D.P."/>
            <person name="Kaster A.-K."/>
            <person name="Ovreas L."/>
            <person name="Rohde M."/>
            <person name="Galperin M.Y."/>
            <person name="Jogler C."/>
        </authorList>
    </citation>
    <scope>NUCLEOTIDE SEQUENCE [LARGE SCALE GENOMIC DNA]</scope>
    <source>
        <strain evidence="1 2">Pan265</strain>
    </source>
</reference>
<evidence type="ECO:0000313" key="2">
    <source>
        <dbReference type="Proteomes" id="UP000320386"/>
    </source>
</evidence>
<dbReference type="Gene3D" id="1.10.510.10">
    <property type="entry name" value="Transferase(Phosphotransferase) domain 1"/>
    <property type="match status" value="1"/>
</dbReference>
<dbReference type="EMBL" id="CP036280">
    <property type="protein sequence ID" value="QDU70192.1"/>
    <property type="molecule type" value="Genomic_DNA"/>
</dbReference>
<dbReference type="InterPro" id="IPR011009">
    <property type="entry name" value="Kinase-like_dom_sf"/>
</dbReference>
<evidence type="ECO:0000313" key="1">
    <source>
        <dbReference type="EMBL" id="QDU70192.1"/>
    </source>
</evidence>
<organism evidence="1 2">
    <name type="scientific">Mucisphaera calidilacus</name>
    <dbReference type="NCBI Taxonomy" id="2527982"/>
    <lineage>
        <taxon>Bacteria</taxon>
        <taxon>Pseudomonadati</taxon>
        <taxon>Planctomycetota</taxon>
        <taxon>Phycisphaerae</taxon>
        <taxon>Phycisphaerales</taxon>
        <taxon>Phycisphaeraceae</taxon>
        <taxon>Mucisphaera</taxon>
    </lineage>
</organism>
<protein>
    <submittedName>
        <fullName evidence="1">Uncharacterized protein</fullName>
    </submittedName>
</protein>
<dbReference type="RefSeq" id="WP_236254496.1">
    <property type="nucleotide sequence ID" value="NZ_CP036280.1"/>
</dbReference>
<name>A0A518BT89_9BACT</name>
<keyword evidence="2" id="KW-1185">Reference proteome</keyword>
<proteinExistence type="predicted"/>
<sequence>MIKRFDHSVLRQRLGWWLGLHPVQREVHCAERLAGLGLPVVPIESCGIEGGRGWLMTPYAGPSLQGVLERREASRGQVRAWSRALGRMTGAMLARGWWNRDLKTSNVLVDASGGLWMIDTGGARRTGGRLERPLRVMARLLVKTATQDLGRPLREGERAAFLAGLREKAPLAVSVLRRASVPL</sequence>
<dbReference type="KEGG" id="mcad:Pan265_00140"/>
<dbReference type="AlphaFoldDB" id="A0A518BT89"/>